<dbReference type="EMBL" id="FQ790303">
    <property type="protein sequence ID" value="CCD34159.1"/>
    <property type="molecule type" value="Genomic_DNA"/>
</dbReference>
<dbReference type="AlphaFoldDB" id="G2YAB8"/>
<proteinExistence type="predicted"/>
<reference evidence="2" key="1">
    <citation type="journal article" date="2011" name="PLoS Genet.">
        <title>Genomic analysis of the necrotrophic fungal pathogens Sclerotinia sclerotiorum and Botrytis cinerea.</title>
        <authorList>
            <person name="Amselem J."/>
            <person name="Cuomo C.A."/>
            <person name="van Kan J.A."/>
            <person name="Viaud M."/>
            <person name="Benito E.P."/>
            <person name="Couloux A."/>
            <person name="Coutinho P.M."/>
            <person name="de Vries R.P."/>
            <person name="Dyer P.S."/>
            <person name="Fillinger S."/>
            <person name="Fournier E."/>
            <person name="Gout L."/>
            <person name="Hahn M."/>
            <person name="Kohn L."/>
            <person name="Lapalu N."/>
            <person name="Plummer K.M."/>
            <person name="Pradier J.M."/>
            <person name="Quevillon E."/>
            <person name="Sharon A."/>
            <person name="Simon A."/>
            <person name="ten Have A."/>
            <person name="Tudzynski B."/>
            <person name="Tudzynski P."/>
            <person name="Wincker P."/>
            <person name="Andrew M."/>
            <person name="Anthouard V."/>
            <person name="Beever R.E."/>
            <person name="Beffa R."/>
            <person name="Benoit I."/>
            <person name="Bouzid O."/>
            <person name="Brault B."/>
            <person name="Chen Z."/>
            <person name="Choquer M."/>
            <person name="Collemare J."/>
            <person name="Cotton P."/>
            <person name="Danchin E.G."/>
            <person name="Da Silva C."/>
            <person name="Gautier A."/>
            <person name="Giraud C."/>
            <person name="Giraud T."/>
            <person name="Gonzalez C."/>
            <person name="Grossetete S."/>
            <person name="Guldener U."/>
            <person name="Henrissat B."/>
            <person name="Howlett B.J."/>
            <person name="Kodira C."/>
            <person name="Kretschmer M."/>
            <person name="Lappartient A."/>
            <person name="Leroch M."/>
            <person name="Levis C."/>
            <person name="Mauceli E."/>
            <person name="Neuveglise C."/>
            <person name="Oeser B."/>
            <person name="Pearson M."/>
            <person name="Poulain J."/>
            <person name="Poussereau N."/>
            <person name="Quesneville H."/>
            <person name="Rascle C."/>
            <person name="Schumacher J."/>
            <person name="Segurens B."/>
            <person name="Sexton A."/>
            <person name="Silva E."/>
            <person name="Sirven C."/>
            <person name="Soanes D.M."/>
            <person name="Talbot N.J."/>
            <person name="Templeton M."/>
            <person name="Yandava C."/>
            <person name="Yarden O."/>
            <person name="Zeng Q."/>
            <person name="Rollins J.A."/>
            <person name="Lebrun M.H."/>
            <person name="Dickman M."/>
        </authorList>
    </citation>
    <scope>NUCLEOTIDE SEQUENCE [LARGE SCALE GENOMIC DNA]</scope>
    <source>
        <strain evidence="2">T4</strain>
    </source>
</reference>
<protein>
    <submittedName>
        <fullName evidence="1">Uncharacterized protein</fullName>
    </submittedName>
</protein>
<evidence type="ECO:0000313" key="2">
    <source>
        <dbReference type="Proteomes" id="UP000008177"/>
    </source>
</evidence>
<sequence length="51" mass="5563">MPVAAVAKAKRATFHSHTVVAARRDDCNKVLRKAPGFALAISTEDPVFRLE</sequence>
<organism evidence="1 2">
    <name type="scientific">Botryotinia fuckeliana (strain T4)</name>
    <name type="common">Noble rot fungus</name>
    <name type="synonym">Botrytis cinerea</name>
    <dbReference type="NCBI Taxonomy" id="999810"/>
    <lineage>
        <taxon>Eukaryota</taxon>
        <taxon>Fungi</taxon>
        <taxon>Dikarya</taxon>
        <taxon>Ascomycota</taxon>
        <taxon>Pezizomycotina</taxon>
        <taxon>Leotiomycetes</taxon>
        <taxon>Helotiales</taxon>
        <taxon>Sclerotiniaceae</taxon>
        <taxon>Botrytis</taxon>
    </lineage>
</organism>
<dbReference type="Proteomes" id="UP000008177">
    <property type="component" value="Unplaced contigs"/>
</dbReference>
<accession>G2YAB8</accession>
<dbReference type="OrthoDB" id="3491583at2759"/>
<evidence type="ECO:0000313" key="1">
    <source>
        <dbReference type="EMBL" id="CCD34159.1"/>
    </source>
</evidence>
<dbReference type="HOGENOM" id="CLU_3106081_0_0_1"/>
<gene>
    <name evidence="1" type="ORF">BofuT4_uP105020.1</name>
</gene>
<name>G2YAB8_BOTF4</name>
<dbReference type="InParanoid" id="G2YAB8"/>